<organism evidence="1 2">
    <name type="scientific">Araneus ventricosus</name>
    <name type="common">Orbweaver spider</name>
    <name type="synonym">Epeira ventricosa</name>
    <dbReference type="NCBI Taxonomy" id="182803"/>
    <lineage>
        <taxon>Eukaryota</taxon>
        <taxon>Metazoa</taxon>
        <taxon>Ecdysozoa</taxon>
        <taxon>Arthropoda</taxon>
        <taxon>Chelicerata</taxon>
        <taxon>Arachnida</taxon>
        <taxon>Araneae</taxon>
        <taxon>Araneomorphae</taxon>
        <taxon>Entelegynae</taxon>
        <taxon>Araneoidea</taxon>
        <taxon>Araneidae</taxon>
        <taxon>Araneus</taxon>
    </lineage>
</organism>
<dbReference type="EMBL" id="BGPR01073942">
    <property type="protein sequence ID" value="GBO46328.1"/>
    <property type="molecule type" value="Genomic_DNA"/>
</dbReference>
<evidence type="ECO:0000313" key="2">
    <source>
        <dbReference type="Proteomes" id="UP000499080"/>
    </source>
</evidence>
<protein>
    <submittedName>
        <fullName evidence="1">Uncharacterized protein</fullName>
    </submittedName>
</protein>
<keyword evidence="2" id="KW-1185">Reference proteome</keyword>
<proteinExistence type="predicted"/>
<comment type="caution">
    <text evidence="1">The sequence shown here is derived from an EMBL/GenBank/DDBJ whole genome shotgun (WGS) entry which is preliminary data.</text>
</comment>
<accession>A0A4Y2XAT1</accession>
<sequence length="89" mass="10008">MDILEYQLDISATILVWMPQRYAEDPPSTTACWTLNMLSWIKHSSACVVRKFGDGVVSVQVSSSSTDRSSKLRGQTQINPRVASKRDVY</sequence>
<dbReference type="AlphaFoldDB" id="A0A4Y2XAT1"/>
<evidence type="ECO:0000313" key="1">
    <source>
        <dbReference type="EMBL" id="GBO46328.1"/>
    </source>
</evidence>
<gene>
    <name evidence="1" type="ORF">AVEN_252074_1</name>
</gene>
<name>A0A4Y2XAT1_ARAVE</name>
<dbReference type="Proteomes" id="UP000499080">
    <property type="component" value="Unassembled WGS sequence"/>
</dbReference>
<reference evidence="1 2" key="1">
    <citation type="journal article" date="2019" name="Sci. Rep.">
        <title>Orb-weaving spider Araneus ventricosus genome elucidates the spidroin gene catalogue.</title>
        <authorList>
            <person name="Kono N."/>
            <person name="Nakamura H."/>
            <person name="Ohtoshi R."/>
            <person name="Moran D.A.P."/>
            <person name="Shinohara A."/>
            <person name="Yoshida Y."/>
            <person name="Fujiwara M."/>
            <person name="Mori M."/>
            <person name="Tomita M."/>
            <person name="Arakawa K."/>
        </authorList>
    </citation>
    <scope>NUCLEOTIDE SEQUENCE [LARGE SCALE GENOMIC DNA]</scope>
</reference>